<evidence type="ECO:0000259" key="10">
    <source>
        <dbReference type="Pfam" id="PF02706"/>
    </source>
</evidence>
<dbReference type="CDD" id="cd05387">
    <property type="entry name" value="BY-kinase"/>
    <property type="match status" value="1"/>
</dbReference>
<evidence type="ECO:0000259" key="9">
    <source>
        <dbReference type="Pfam" id="PF01656"/>
    </source>
</evidence>
<evidence type="ECO:0000256" key="4">
    <source>
        <dbReference type="ARBA" id="ARBA00022692"/>
    </source>
</evidence>
<feature type="domain" description="Polysaccharide chain length determinant N-terminal" evidence="10">
    <location>
        <begin position="7"/>
        <end position="94"/>
    </location>
</feature>
<keyword evidence="4" id="KW-0812">Transmembrane</keyword>
<keyword evidence="6" id="KW-0067">ATP-binding</keyword>
<dbReference type="Pfam" id="PF01656">
    <property type="entry name" value="CbiA"/>
    <property type="match status" value="1"/>
</dbReference>
<comment type="caution">
    <text evidence="11">The sequence shown here is derived from an EMBL/GenBank/DDBJ whole genome shotgun (WGS) entry which is preliminary data.</text>
</comment>
<accession>A0A0F0LAI3</accession>
<feature type="domain" description="CobQ/CobB/MinD/ParA nucleotide binding" evidence="9">
    <location>
        <begin position="271"/>
        <end position="380"/>
    </location>
</feature>
<proteinExistence type="inferred from homology"/>
<reference evidence="11 12" key="1">
    <citation type="submission" date="2015-02" db="EMBL/GenBank/DDBJ databases">
        <title>Draft genome sequences of ten Microbacterium spp. with emphasis on heavy metal contaminated environments.</title>
        <authorList>
            <person name="Corretto E."/>
        </authorList>
    </citation>
    <scope>NUCLEOTIDE SEQUENCE [LARGE SCALE GENOMIC DNA]</scope>
    <source>
        <strain evidence="11 12">BEL4b</strain>
    </source>
</reference>
<gene>
    <name evidence="11" type="primary">ywqD_3</name>
    <name evidence="11" type="ORF">RS83_01919</name>
</gene>
<evidence type="ECO:0000256" key="8">
    <source>
        <dbReference type="ARBA" id="ARBA00023136"/>
    </source>
</evidence>
<dbReference type="PANTHER" id="PTHR32309:SF13">
    <property type="entry name" value="FERRIC ENTEROBACTIN TRANSPORT PROTEIN FEPE"/>
    <property type="match status" value="1"/>
</dbReference>
<evidence type="ECO:0000256" key="1">
    <source>
        <dbReference type="ARBA" id="ARBA00004651"/>
    </source>
</evidence>
<evidence type="ECO:0000256" key="3">
    <source>
        <dbReference type="ARBA" id="ARBA00022475"/>
    </source>
</evidence>
<keyword evidence="5" id="KW-0547">Nucleotide-binding</keyword>
<dbReference type="EMBL" id="JYIW01000024">
    <property type="protein sequence ID" value="KJL29290.1"/>
    <property type="molecule type" value="Genomic_DNA"/>
</dbReference>
<dbReference type="GO" id="GO:0005886">
    <property type="term" value="C:plasma membrane"/>
    <property type="evidence" value="ECO:0007669"/>
    <property type="project" value="UniProtKB-SubCell"/>
</dbReference>
<sequence>MNIQLALRALRHNLVLIVSLTLIGLSAGVLIAITTPTRYTTTADVFVIGQAQGAAGTPTTAELNLARTYALQAVTSYVTIIPSAIVLQPVIDDLGLNDTPAQLAGRVSASAAVAATTISITVTDAMPGRAARIANAVADSFSTVVAEQLERPSDGRASIVRVDVIQPATVPTAASAPNRPLSIAGGGLLGLAAGILLTVLRTTLDARVRSIEDAAEATGAPVLGTTIFDASVGARPLVVSAGGSDPRAEAYRSLRTSVQFLRPAGETPSYVVTSAGPGEGKSTTIANLAIAFAETGAKVALVDGDLRLPRIAEYFSIEGGVGLTEVLAGRLSAADAMQRWGRGTLFVLPSGTVPPNPAELLGSTEMGRLLDDLREAFDIVLIDAPPVVLVTDAAVIARRTSGAILVTAAGKSVIPRVRDAVTNIENVGARVLGTVVTMLPTRGPDRALAGSYGYGADAG</sequence>
<dbReference type="AlphaFoldDB" id="A0A0F0LAI3"/>
<dbReference type="Gene3D" id="3.40.50.300">
    <property type="entry name" value="P-loop containing nucleotide triphosphate hydrolases"/>
    <property type="match status" value="1"/>
</dbReference>
<dbReference type="InterPro" id="IPR027417">
    <property type="entry name" value="P-loop_NTPase"/>
</dbReference>
<dbReference type="NCBIfam" id="TIGR01007">
    <property type="entry name" value="eps_fam"/>
    <property type="match status" value="1"/>
</dbReference>
<dbReference type="EC" id="2.7.10.2" evidence="11"/>
<dbReference type="OrthoDB" id="9812433at2"/>
<dbReference type="RefSeq" id="WP_045279264.1">
    <property type="nucleotide sequence ID" value="NZ_JYIW01000024.1"/>
</dbReference>
<dbReference type="InterPro" id="IPR002586">
    <property type="entry name" value="CobQ/CobB/MinD/ParA_Nub-bd_dom"/>
</dbReference>
<dbReference type="InterPro" id="IPR050445">
    <property type="entry name" value="Bact_polysacc_biosynth/exp"/>
</dbReference>
<dbReference type="Pfam" id="PF02706">
    <property type="entry name" value="Wzz"/>
    <property type="match status" value="1"/>
</dbReference>
<comment type="subcellular location">
    <subcellularLocation>
        <location evidence="1">Cell membrane</location>
        <topology evidence="1">Multi-pass membrane protein</topology>
    </subcellularLocation>
</comment>
<protein>
    <submittedName>
        <fullName evidence="11">Tyrosine-protein kinase YwqD</fullName>
        <ecNumber evidence="11">2.7.10.2</ecNumber>
    </submittedName>
</protein>
<keyword evidence="11" id="KW-0808">Transferase</keyword>
<dbReference type="GO" id="GO:0004715">
    <property type="term" value="F:non-membrane spanning protein tyrosine kinase activity"/>
    <property type="evidence" value="ECO:0007669"/>
    <property type="project" value="UniProtKB-EC"/>
</dbReference>
<keyword evidence="11" id="KW-0418">Kinase</keyword>
<dbReference type="PATRIC" id="fig|82380.11.peg.1955"/>
<keyword evidence="8" id="KW-0472">Membrane</keyword>
<evidence type="ECO:0000256" key="7">
    <source>
        <dbReference type="ARBA" id="ARBA00022989"/>
    </source>
</evidence>
<dbReference type="SUPFAM" id="SSF52540">
    <property type="entry name" value="P-loop containing nucleoside triphosphate hydrolases"/>
    <property type="match status" value="1"/>
</dbReference>
<evidence type="ECO:0000313" key="11">
    <source>
        <dbReference type="EMBL" id="KJL29290.1"/>
    </source>
</evidence>
<organism evidence="11 12">
    <name type="scientific">Microbacterium oxydans</name>
    <dbReference type="NCBI Taxonomy" id="82380"/>
    <lineage>
        <taxon>Bacteria</taxon>
        <taxon>Bacillati</taxon>
        <taxon>Actinomycetota</taxon>
        <taxon>Actinomycetes</taxon>
        <taxon>Micrococcales</taxon>
        <taxon>Microbacteriaceae</taxon>
        <taxon>Microbacterium</taxon>
    </lineage>
</organism>
<dbReference type="PANTHER" id="PTHR32309">
    <property type="entry name" value="TYROSINE-PROTEIN KINASE"/>
    <property type="match status" value="1"/>
</dbReference>
<dbReference type="InterPro" id="IPR005702">
    <property type="entry name" value="Wzc-like_C"/>
</dbReference>
<evidence type="ECO:0000313" key="12">
    <source>
        <dbReference type="Proteomes" id="UP000033640"/>
    </source>
</evidence>
<evidence type="ECO:0000256" key="5">
    <source>
        <dbReference type="ARBA" id="ARBA00022741"/>
    </source>
</evidence>
<keyword evidence="3" id="KW-1003">Cell membrane</keyword>
<dbReference type="GO" id="GO:0005524">
    <property type="term" value="F:ATP binding"/>
    <property type="evidence" value="ECO:0007669"/>
    <property type="project" value="UniProtKB-KW"/>
</dbReference>
<name>A0A0F0LAI3_9MICO</name>
<evidence type="ECO:0000256" key="2">
    <source>
        <dbReference type="ARBA" id="ARBA00006683"/>
    </source>
</evidence>
<dbReference type="Proteomes" id="UP000033640">
    <property type="component" value="Unassembled WGS sequence"/>
</dbReference>
<comment type="similarity">
    <text evidence="2">Belongs to the CpsC/CapA family.</text>
</comment>
<dbReference type="InterPro" id="IPR003856">
    <property type="entry name" value="LPS_length_determ_N"/>
</dbReference>
<evidence type="ECO:0000256" key="6">
    <source>
        <dbReference type="ARBA" id="ARBA00022840"/>
    </source>
</evidence>
<keyword evidence="7" id="KW-1133">Transmembrane helix</keyword>